<name>A0A521ABH4_9BACT</name>
<dbReference type="GO" id="GO:0051536">
    <property type="term" value="F:iron-sulfur cluster binding"/>
    <property type="evidence" value="ECO:0007669"/>
    <property type="project" value="UniProtKB-KW"/>
</dbReference>
<comment type="similarity">
    <text evidence="9">Belongs to the CRISPR-associated exonuclease Cas4 family.</text>
</comment>
<dbReference type="InterPro" id="IPR013343">
    <property type="entry name" value="CRISPR-assoc_prot_Cas4"/>
</dbReference>
<evidence type="ECO:0000256" key="2">
    <source>
        <dbReference type="ARBA" id="ARBA00022723"/>
    </source>
</evidence>
<dbReference type="PANTHER" id="PTHR37168:SF1">
    <property type="entry name" value="CRISPR-ASSOCIATED EXONUCLEASE CAS4"/>
    <property type="match status" value="1"/>
</dbReference>
<dbReference type="NCBIfam" id="TIGR00372">
    <property type="entry name" value="cas4"/>
    <property type="match status" value="1"/>
</dbReference>
<dbReference type="Proteomes" id="UP000317315">
    <property type="component" value="Unassembled WGS sequence"/>
</dbReference>
<evidence type="ECO:0000256" key="6">
    <source>
        <dbReference type="ARBA" id="ARBA00023014"/>
    </source>
</evidence>
<dbReference type="EMBL" id="FXTM01000001">
    <property type="protein sequence ID" value="SMO32169.1"/>
    <property type="molecule type" value="Genomic_DNA"/>
</dbReference>
<evidence type="ECO:0000256" key="4">
    <source>
        <dbReference type="ARBA" id="ARBA00022839"/>
    </source>
</evidence>
<evidence type="ECO:0000256" key="7">
    <source>
        <dbReference type="ARBA" id="ARBA00023118"/>
    </source>
</evidence>
<proteinExistence type="inferred from homology"/>
<keyword evidence="5 9" id="KW-0408">Iron</keyword>
<evidence type="ECO:0000313" key="11">
    <source>
        <dbReference type="EMBL" id="SMO32169.1"/>
    </source>
</evidence>
<keyword evidence="4 9" id="KW-0269">Exonuclease</keyword>
<comment type="function">
    <text evidence="9">CRISPR (clustered regularly interspaced short palindromic repeat) is an adaptive immune system that provides protection against mobile genetic elements (viruses, transposable elements and conjugative plasmids). CRISPR clusters contain sequences complementary to antecedent mobile elements and target invading nucleic acids. CRISPR clusters are transcribed and processed into CRISPR RNA (crRNA).</text>
</comment>
<keyword evidence="8 9" id="KW-0464">Manganese</keyword>
<comment type="cofactor">
    <cofactor evidence="9">
        <name>iron-sulfur cluster</name>
        <dbReference type="ChEBI" id="CHEBI:30408"/>
    </cofactor>
</comment>
<dbReference type="GO" id="GO:0004527">
    <property type="term" value="F:exonuclease activity"/>
    <property type="evidence" value="ECO:0007669"/>
    <property type="project" value="UniProtKB-KW"/>
</dbReference>
<evidence type="ECO:0000256" key="1">
    <source>
        <dbReference type="ARBA" id="ARBA00022722"/>
    </source>
</evidence>
<keyword evidence="2 9" id="KW-0479">Metal-binding</keyword>
<dbReference type="InterPro" id="IPR011604">
    <property type="entry name" value="PDDEXK-like_dom_sf"/>
</dbReference>
<keyword evidence="6 9" id="KW-0411">Iron-sulfur</keyword>
<reference evidence="11 12" key="1">
    <citation type="submission" date="2017-05" db="EMBL/GenBank/DDBJ databases">
        <authorList>
            <person name="Varghese N."/>
            <person name="Submissions S."/>
        </authorList>
    </citation>
    <scope>NUCLEOTIDE SEQUENCE [LARGE SCALE GENOMIC DNA]</scope>
    <source>
        <strain evidence="11 12">DSM 16304</strain>
    </source>
</reference>
<dbReference type="AlphaFoldDB" id="A0A521ABH4"/>
<dbReference type="RefSeq" id="WP_142933340.1">
    <property type="nucleotide sequence ID" value="NZ_FXTM01000001.1"/>
</dbReference>
<dbReference type="PANTHER" id="PTHR37168">
    <property type="entry name" value="CRISPR-ASSOCIATED EXONUCLEASE CAS4"/>
    <property type="match status" value="1"/>
</dbReference>
<dbReference type="GO" id="GO:0051607">
    <property type="term" value="P:defense response to virus"/>
    <property type="evidence" value="ECO:0007669"/>
    <property type="project" value="UniProtKB-KW"/>
</dbReference>
<evidence type="ECO:0000256" key="8">
    <source>
        <dbReference type="ARBA" id="ARBA00023211"/>
    </source>
</evidence>
<dbReference type="OrthoDB" id="9794720at2"/>
<dbReference type="Pfam" id="PF01930">
    <property type="entry name" value="Cas_Cas4"/>
    <property type="match status" value="1"/>
</dbReference>
<evidence type="ECO:0000256" key="9">
    <source>
        <dbReference type="RuleBase" id="RU365022"/>
    </source>
</evidence>
<evidence type="ECO:0000259" key="10">
    <source>
        <dbReference type="Pfam" id="PF01930"/>
    </source>
</evidence>
<evidence type="ECO:0000256" key="3">
    <source>
        <dbReference type="ARBA" id="ARBA00022801"/>
    </source>
</evidence>
<feature type="domain" description="DUF83" evidence="10">
    <location>
        <begin position="13"/>
        <end position="169"/>
    </location>
</feature>
<dbReference type="Gene3D" id="3.90.320.10">
    <property type="match status" value="1"/>
</dbReference>
<dbReference type="GO" id="GO:0046872">
    <property type="term" value="F:metal ion binding"/>
    <property type="evidence" value="ECO:0007669"/>
    <property type="project" value="UniProtKB-KW"/>
</dbReference>
<keyword evidence="12" id="KW-1185">Reference proteome</keyword>
<sequence>MIGQVDFDELRTNGIKVNYYFVCKRKLWLFDRGIQLEENSEKITLGKLLHDTAYPSDAKRDIIIDNLISIDIVSGGNIREIKYSRKMEEADRWQLYYYLFYLEQFGIKKKGIINYPRQRKREFIELTDSIRKQMIEILKDIKNILSSPKPPPVKKLPYCKKCAYYTFCFSD</sequence>
<gene>
    <name evidence="11" type="ORF">SAMN06269117_10140</name>
</gene>
<keyword evidence="3 9" id="KW-0378">Hydrolase</keyword>
<evidence type="ECO:0000256" key="5">
    <source>
        <dbReference type="ARBA" id="ARBA00023004"/>
    </source>
</evidence>
<protein>
    <recommendedName>
        <fullName evidence="9">CRISPR-associated exonuclease Cas4</fullName>
        <ecNumber evidence="9">3.1.12.1</ecNumber>
    </recommendedName>
</protein>
<evidence type="ECO:0000313" key="12">
    <source>
        <dbReference type="Proteomes" id="UP000317315"/>
    </source>
</evidence>
<organism evidence="11 12">
    <name type="scientific">Balnearium lithotrophicum</name>
    <dbReference type="NCBI Taxonomy" id="223788"/>
    <lineage>
        <taxon>Bacteria</taxon>
        <taxon>Pseudomonadati</taxon>
        <taxon>Aquificota</taxon>
        <taxon>Aquificia</taxon>
        <taxon>Desulfurobacteriales</taxon>
        <taxon>Desulfurobacteriaceae</taxon>
        <taxon>Balnearium</taxon>
    </lineage>
</organism>
<accession>A0A521ABH4</accession>
<comment type="cofactor">
    <cofactor evidence="9">
        <name>Mg(2+)</name>
        <dbReference type="ChEBI" id="CHEBI:18420"/>
    </cofactor>
    <cofactor evidence="9">
        <name>Mn(2+)</name>
        <dbReference type="ChEBI" id="CHEBI:29035"/>
    </cofactor>
    <text evidence="9">Mg(2+) or Mn(2+) required for ssDNA cleavage activity.</text>
</comment>
<keyword evidence="1 9" id="KW-0540">Nuclease</keyword>
<keyword evidence="7 9" id="KW-0051">Antiviral defense</keyword>
<dbReference type="InterPro" id="IPR022765">
    <property type="entry name" value="Dna2/Cas4_DUF83"/>
</dbReference>
<dbReference type="EC" id="3.1.12.1" evidence="9"/>